<dbReference type="Gene3D" id="3.40.350.10">
    <property type="entry name" value="Creatinase/prolidase N-terminal domain"/>
    <property type="match status" value="2"/>
</dbReference>
<evidence type="ECO:0000256" key="3">
    <source>
        <dbReference type="ARBA" id="ARBA00022723"/>
    </source>
</evidence>
<reference evidence="10" key="2">
    <citation type="submission" date="2023-05" db="EMBL/GenBank/DDBJ databases">
        <authorList>
            <person name="Fouks B."/>
        </authorList>
    </citation>
    <scope>NUCLEOTIDE SEQUENCE</scope>
    <source>
        <strain evidence="10">Stay&amp;Tobe</strain>
        <tissue evidence="10">Testes</tissue>
    </source>
</reference>
<dbReference type="Pfam" id="PF01321">
    <property type="entry name" value="Creatinase_N"/>
    <property type="match status" value="1"/>
</dbReference>
<dbReference type="SUPFAM" id="SSF53092">
    <property type="entry name" value="Creatinase/prolidase N-terminal domain"/>
    <property type="match status" value="1"/>
</dbReference>
<dbReference type="Proteomes" id="UP001233999">
    <property type="component" value="Unassembled WGS sequence"/>
</dbReference>
<dbReference type="SUPFAM" id="SSF55920">
    <property type="entry name" value="Creatinase/aminopeptidase"/>
    <property type="match status" value="1"/>
</dbReference>
<accession>A0AAD8E9N2</accession>
<evidence type="ECO:0000256" key="6">
    <source>
        <dbReference type="SAM" id="SignalP"/>
    </source>
</evidence>
<dbReference type="Pfam" id="PF16189">
    <property type="entry name" value="Creatinase_N_2"/>
    <property type="match status" value="1"/>
</dbReference>
<dbReference type="Pfam" id="PF16188">
    <property type="entry name" value="Peptidase_M24_C"/>
    <property type="match status" value="1"/>
</dbReference>
<feature type="domain" description="Peptidase M24" evidence="7">
    <location>
        <begin position="379"/>
        <end position="589"/>
    </location>
</feature>
<dbReference type="InterPro" id="IPR000587">
    <property type="entry name" value="Creatinase_N"/>
</dbReference>
<evidence type="ECO:0000313" key="11">
    <source>
        <dbReference type="Proteomes" id="UP001233999"/>
    </source>
</evidence>
<evidence type="ECO:0000256" key="5">
    <source>
        <dbReference type="ARBA" id="ARBA00023211"/>
    </source>
</evidence>
<feature type="domain" description="Peptidase M24 C-terminal" evidence="9">
    <location>
        <begin position="628"/>
        <end position="665"/>
    </location>
</feature>
<dbReference type="EMBL" id="JASPKZ010007842">
    <property type="protein sequence ID" value="KAJ9581804.1"/>
    <property type="molecule type" value="Genomic_DNA"/>
</dbReference>
<evidence type="ECO:0000256" key="2">
    <source>
        <dbReference type="ARBA" id="ARBA00008766"/>
    </source>
</evidence>
<dbReference type="InterPro" id="IPR050422">
    <property type="entry name" value="X-Pro_aminopeptidase_P"/>
</dbReference>
<sequence length="666" mass="74816">MLIRISLCLWVLMVIVECTTPPIIGDDSNTKFLNKRSLSGRLGCNLGDSNPSGRSNTTEQLARLRDEMINANITAYIVTTNDEHQSEYVADRDRRRQYVSGFTGSSGNAVVTLTKAALWTDSRYYLQADQQLDCNWILMRSGVSGVPTIQEFIVEELKPGDVVSADPKIITWKDWTTWDTVFSKAGLELKLHTENLVDNIWGENEGRPSYPDVALFPLSTEYAGKAWQLKLDEIRQVMTENSANVLVLSALDEVAWVLNVRGGDIPHTPVFKAYLVIEINYNATLYVSSDKVTSEIENHLNAHKHHRGDSVIIKEYDEIWDDLANLDVGDNKIWLPDAYSYAGGVSYLIYKITNEGNVLLKTSPALLMKNIKNEVESKGMRNAHIKDAVALCQFLNKIENEVTWDPSKEQKEWDELTAESHLDSLRKQQALSLGPSFDTISAFGPNSALPHYSATPDTNRVIDNSSLFMLDSGGQYLDGTTDVTRTVHYGTPTEEQITIYTHLLMGCINLVTTVFPEGQTLQTLEIMIRAPLYSLGRNYGHGSTHGIGSCLAVHEAFNTTYHEGFFGSQEPGYYEENAYGMRLENIVTVIKADVEFRSLSSSSTFNIRLAPKKASLIKHIDTQKELTLNWLNNYHTKVREVVGTEMLEQGLQDTYEWLLQKTDPIS</sequence>
<gene>
    <name evidence="10" type="ORF">L9F63_003873</name>
</gene>
<evidence type="ECO:0000313" key="10">
    <source>
        <dbReference type="EMBL" id="KAJ9581804.1"/>
    </source>
</evidence>
<protein>
    <submittedName>
        <fullName evidence="10">Uncharacterized protein</fullName>
    </submittedName>
</protein>
<dbReference type="AlphaFoldDB" id="A0AAD8E9N2"/>
<dbReference type="PANTHER" id="PTHR43763">
    <property type="entry name" value="XAA-PRO AMINOPEPTIDASE 1"/>
    <property type="match status" value="1"/>
</dbReference>
<name>A0AAD8E9N2_DIPPU</name>
<dbReference type="FunFam" id="3.40.350.10:FF:000003">
    <property type="entry name" value="Xaa-pro aminopeptidase P"/>
    <property type="match status" value="1"/>
</dbReference>
<dbReference type="Gene3D" id="3.90.230.10">
    <property type="entry name" value="Creatinase/methionine aminopeptidase superfamily"/>
    <property type="match status" value="1"/>
</dbReference>
<dbReference type="InterPro" id="IPR029149">
    <property type="entry name" value="Creatin/AminoP/Spt16_N"/>
</dbReference>
<dbReference type="PANTHER" id="PTHR43763:SF6">
    <property type="entry name" value="XAA-PRO AMINOPEPTIDASE 1"/>
    <property type="match status" value="1"/>
</dbReference>
<dbReference type="InterPro" id="IPR036005">
    <property type="entry name" value="Creatinase/aminopeptidase-like"/>
</dbReference>
<keyword evidence="11" id="KW-1185">Reference proteome</keyword>
<comment type="cofactor">
    <cofactor evidence="1">
        <name>Mn(2+)</name>
        <dbReference type="ChEBI" id="CHEBI:29035"/>
    </cofactor>
</comment>
<dbReference type="InterPro" id="IPR032416">
    <property type="entry name" value="Peptidase_M24_C"/>
</dbReference>
<dbReference type="GO" id="GO:0004177">
    <property type="term" value="F:aminopeptidase activity"/>
    <property type="evidence" value="ECO:0007669"/>
    <property type="project" value="UniProtKB-ARBA"/>
</dbReference>
<comment type="similarity">
    <text evidence="2">Belongs to the peptidase M24B family.</text>
</comment>
<keyword evidence="5" id="KW-0464">Manganese</keyword>
<keyword evidence="4" id="KW-0378">Hydrolase</keyword>
<dbReference type="InterPro" id="IPR000994">
    <property type="entry name" value="Pept_M24"/>
</dbReference>
<dbReference type="Pfam" id="PF00557">
    <property type="entry name" value="Peptidase_M24"/>
    <property type="match status" value="1"/>
</dbReference>
<proteinExistence type="inferred from homology"/>
<keyword evidence="3" id="KW-0479">Metal-binding</keyword>
<evidence type="ECO:0000259" key="7">
    <source>
        <dbReference type="Pfam" id="PF00557"/>
    </source>
</evidence>
<dbReference type="GO" id="GO:0046872">
    <property type="term" value="F:metal ion binding"/>
    <property type="evidence" value="ECO:0007669"/>
    <property type="project" value="UniProtKB-KW"/>
</dbReference>
<feature type="signal peptide" evidence="6">
    <location>
        <begin position="1"/>
        <end position="18"/>
    </location>
</feature>
<feature type="chain" id="PRO_5042273921" evidence="6">
    <location>
        <begin position="19"/>
        <end position="666"/>
    </location>
</feature>
<feature type="domain" description="Creatinase N-terminal" evidence="8">
    <location>
        <begin position="61"/>
        <end position="185"/>
    </location>
</feature>
<evidence type="ECO:0000259" key="9">
    <source>
        <dbReference type="Pfam" id="PF16188"/>
    </source>
</evidence>
<evidence type="ECO:0000256" key="4">
    <source>
        <dbReference type="ARBA" id="ARBA00022801"/>
    </source>
</evidence>
<evidence type="ECO:0000256" key="1">
    <source>
        <dbReference type="ARBA" id="ARBA00001936"/>
    </source>
</evidence>
<keyword evidence="6" id="KW-0732">Signal</keyword>
<evidence type="ECO:0000259" key="8">
    <source>
        <dbReference type="Pfam" id="PF01321"/>
    </source>
</evidence>
<dbReference type="GO" id="GO:0005737">
    <property type="term" value="C:cytoplasm"/>
    <property type="evidence" value="ECO:0007669"/>
    <property type="project" value="UniProtKB-ARBA"/>
</dbReference>
<reference evidence="10" key="1">
    <citation type="journal article" date="2023" name="IScience">
        <title>Live-bearing cockroach genome reveals convergent evolutionary mechanisms linked to viviparity in insects and beyond.</title>
        <authorList>
            <person name="Fouks B."/>
            <person name="Harrison M.C."/>
            <person name="Mikhailova A.A."/>
            <person name="Marchal E."/>
            <person name="English S."/>
            <person name="Carruthers M."/>
            <person name="Jennings E.C."/>
            <person name="Chiamaka E.L."/>
            <person name="Frigard R.A."/>
            <person name="Pippel M."/>
            <person name="Attardo G.M."/>
            <person name="Benoit J.B."/>
            <person name="Bornberg-Bauer E."/>
            <person name="Tobe S.S."/>
        </authorList>
    </citation>
    <scope>NUCLEOTIDE SEQUENCE</scope>
    <source>
        <strain evidence="10">Stay&amp;Tobe</strain>
    </source>
</reference>
<comment type="caution">
    <text evidence="10">The sequence shown here is derived from an EMBL/GenBank/DDBJ whole genome shotgun (WGS) entry which is preliminary data.</text>
</comment>
<dbReference type="FunFam" id="3.90.230.10:FF:000007">
    <property type="entry name" value="Xaa-Pro aminopeptidase P"/>
    <property type="match status" value="1"/>
</dbReference>
<organism evidence="10 11">
    <name type="scientific">Diploptera punctata</name>
    <name type="common">Pacific beetle cockroach</name>
    <dbReference type="NCBI Taxonomy" id="6984"/>
    <lineage>
        <taxon>Eukaryota</taxon>
        <taxon>Metazoa</taxon>
        <taxon>Ecdysozoa</taxon>
        <taxon>Arthropoda</taxon>
        <taxon>Hexapoda</taxon>
        <taxon>Insecta</taxon>
        <taxon>Pterygota</taxon>
        <taxon>Neoptera</taxon>
        <taxon>Polyneoptera</taxon>
        <taxon>Dictyoptera</taxon>
        <taxon>Blattodea</taxon>
        <taxon>Blaberoidea</taxon>
        <taxon>Blaberidae</taxon>
        <taxon>Diplopterinae</taxon>
        <taxon>Diploptera</taxon>
    </lineage>
</organism>